<feature type="transmembrane region" description="Helical" evidence="6">
    <location>
        <begin position="68"/>
        <end position="84"/>
    </location>
</feature>
<dbReference type="PANTHER" id="PTHR32196">
    <property type="entry name" value="ABC TRANSPORTER PERMEASE PROTEIN YPHD-RELATED-RELATED"/>
    <property type="match status" value="1"/>
</dbReference>
<organism evidence="7 8">
    <name type="scientific">Duganella fentianensis</name>
    <dbReference type="NCBI Taxonomy" id="2692177"/>
    <lineage>
        <taxon>Bacteria</taxon>
        <taxon>Pseudomonadati</taxon>
        <taxon>Pseudomonadota</taxon>
        <taxon>Betaproteobacteria</taxon>
        <taxon>Burkholderiales</taxon>
        <taxon>Oxalobacteraceae</taxon>
        <taxon>Telluria group</taxon>
        <taxon>Duganella</taxon>
    </lineage>
</organism>
<feature type="transmembrane region" description="Helical" evidence="6">
    <location>
        <begin position="242"/>
        <end position="262"/>
    </location>
</feature>
<evidence type="ECO:0000256" key="1">
    <source>
        <dbReference type="ARBA" id="ARBA00004651"/>
    </source>
</evidence>
<feature type="transmembrane region" description="Helical" evidence="6">
    <location>
        <begin position="300"/>
        <end position="320"/>
    </location>
</feature>
<keyword evidence="2" id="KW-1003">Cell membrane</keyword>
<feature type="transmembrane region" description="Helical" evidence="6">
    <location>
        <begin position="192"/>
        <end position="214"/>
    </location>
</feature>
<name>A0A845I2V9_9BURK</name>
<evidence type="ECO:0000256" key="5">
    <source>
        <dbReference type="ARBA" id="ARBA00023136"/>
    </source>
</evidence>
<evidence type="ECO:0000256" key="2">
    <source>
        <dbReference type="ARBA" id="ARBA00022475"/>
    </source>
</evidence>
<protein>
    <submittedName>
        <fullName evidence="7">ABC transporter permease</fullName>
    </submittedName>
</protein>
<keyword evidence="5 6" id="KW-0472">Membrane</keyword>
<feature type="transmembrane region" description="Helical" evidence="6">
    <location>
        <begin position="91"/>
        <end position="113"/>
    </location>
</feature>
<gene>
    <name evidence="7" type="ORF">GTP23_10330</name>
</gene>
<keyword evidence="8" id="KW-1185">Reference proteome</keyword>
<dbReference type="PANTHER" id="PTHR32196:SF19">
    <property type="entry name" value="GALACTOFURANOSE TRANSPORTER PERMEASE PROTEIN YTFT"/>
    <property type="match status" value="1"/>
</dbReference>
<evidence type="ECO:0000313" key="8">
    <source>
        <dbReference type="Proteomes" id="UP000444316"/>
    </source>
</evidence>
<keyword evidence="4 6" id="KW-1133">Transmembrane helix</keyword>
<evidence type="ECO:0000256" key="3">
    <source>
        <dbReference type="ARBA" id="ARBA00022692"/>
    </source>
</evidence>
<sequence length="358" mass="37212">MSSLILQRPAAVPKAGSSIMFVHHPLFRPVAALALLLLLDLMLIPGFFHLELKDGHLYGSLIDILNRAAPLILAALGMTLVIATRGIDISVGAVVAISATVAAMLIGGTLVMQDGVPTYVANTPMVWALCAAMGAALLCGAWNGILVAGLGLQPIVATLILMVAGRGLAQLFTDGQIITVYYQPYFFLGSGYLFGLPFSLYLVAGVFALTALLMRKTALGLFIQTVGINPVAARLAGLRTAVLIFFVYVFCSACAGLAGLIISANIKSADANNAGLLLELDAILAVTLGGTSLAGGKFSLVGSVVGALIIQTLTYTIYSLGLPPEINMVVKSVVVFLVCLSQSAEFKTMWRAVQGGAA</sequence>
<feature type="transmembrane region" description="Helical" evidence="6">
    <location>
        <begin position="26"/>
        <end position="48"/>
    </location>
</feature>
<dbReference type="CDD" id="cd06579">
    <property type="entry name" value="TM_PBP1_transp_AraH_like"/>
    <property type="match status" value="1"/>
</dbReference>
<dbReference type="Proteomes" id="UP000444316">
    <property type="component" value="Unassembled WGS sequence"/>
</dbReference>
<evidence type="ECO:0000256" key="6">
    <source>
        <dbReference type="SAM" id="Phobius"/>
    </source>
</evidence>
<comment type="caution">
    <text evidence="7">The sequence shown here is derived from an EMBL/GenBank/DDBJ whole genome shotgun (WGS) entry which is preliminary data.</text>
</comment>
<dbReference type="EMBL" id="WWCL01000002">
    <property type="protein sequence ID" value="MYN45446.1"/>
    <property type="molecule type" value="Genomic_DNA"/>
</dbReference>
<comment type="subcellular location">
    <subcellularLocation>
        <location evidence="1">Cell membrane</location>
        <topology evidence="1">Multi-pass membrane protein</topology>
    </subcellularLocation>
</comment>
<dbReference type="GO" id="GO:0005886">
    <property type="term" value="C:plasma membrane"/>
    <property type="evidence" value="ECO:0007669"/>
    <property type="project" value="UniProtKB-SubCell"/>
</dbReference>
<proteinExistence type="predicted"/>
<dbReference type="InterPro" id="IPR001851">
    <property type="entry name" value="ABC_transp_permease"/>
</dbReference>
<evidence type="ECO:0000313" key="7">
    <source>
        <dbReference type="EMBL" id="MYN45446.1"/>
    </source>
</evidence>
<keyword evidence="3 6" id="KW-0812">Transmembrane</keyword>
<dbReference type="AlphaFoldDB" id="A0A845I2V9"/>
<dbReference type="GO" id="GO:0022857">
    <property type="term" value="F:transmembrane transporter activity"/>
    <property type="evidence" value="ECO:0007669"/>
    <property type="project" value="InterPro"/>
</dbReference>
<dbReference type="Pfam" id="PF02653">
    <property type="entry name" value="BPD_transp_2"/>
    <property type="match status" value="1"/>
</dbReference>
<accession>A0A845I2V9</accession>
<reference evidence="7" key="1">
    <citation type="submission" date="2019-12" db="EMBL/GenBank/DDBJ databases">
        <title>Novel species isolated from a subtropical stream in China.</title>
        <authorList>
            <person name="Lu H."/>
        </authorList>
    </citation>
    <scope>NUCLEOTIDE SEQUENCE [LARGE SCALE GENOMIC DNA]</scope>
    <source>
        <strain evidence="7">FT93W</strain>
    </source>
</reference>
<evidence type="ECO:0000256" key="4">
    <source>
        <dbReference type="ARBA" id="ARBA00022989"/>
    </source>
</evidence>
<feature type="transmembrane region" description="Helical" evidence="6">
    <location>
        <begin position="125"/>
        <end position="148"/>
    </location>
</feature>